<dbReference type="SUPFAM" id="SSF103481">
    <property type="entry name" value="Multidrug resistance efflux transporter EmrE"/>
    <property type="match status" value="2"/>
</dbReference>
<dbReference type="NCBIfam" id="TIGR00688">
    <property type="entry name" value="rarD"/>
    <property type="match status" value="1"/>
</dbReference>
<protein>
    <submittedName>
        <fullName evidence="10">EamA family transporter RarD</fullName>
    </submittedName>
</protein>
<evidence type="ECO:0000256" key="1">
    <source>
        <dbReference type="ARBA" id="ARBA00004651"/>
    </source>
</evidence>
<feature type="domain" description="EamA" evidence="9">
    <location>
        <begin position="4"/>
        <end position="138"/>
    </location>
</feature>
<evidence type="ECO:0000259" key="9">
    <source>
        <dbReference type="Pfam" id="PF00892"/>
    </source>
</evidence>
<name>A0A2I1NBK5_9BACT</name>
<dbReference type="RefSeq" id="WP_050334935.1">
    <property type="nucleotide sequence ID" value="NZ_CAMPWA010000001.1"/>
</dbReference>
<feature type="transmembrane region" description="Helical" evidence="8">
    <location>
        <begin position="204"/>
        <end position="227"/>
    </location>
</feature>
<dbReference type="PANTHER" id="PTHR22911:SF137">
    <property type="entry name" value="SOLUTE CARRIER FAMILY 35 MEMBER G2-RELATED"/>
    <property type="match status" value="1"/>
</dbReference>
<feature type="transmembrane region" description="Helical" evidence="8">
    <location>
        <begin position="234"/>
        <end position="251"/>
    </location>
</feature>
<evidence type="ECO:0000256" key="8">
    <source>
        <dbReference type="SAM" id="Phobius"/>
    </source>
</evidence>
<keyword evidence="5 8" id="KW-0812">Transmembrane</keyword>
<feature type="transmembrane region" description="Helical" evidence="8">
    <location>
        <begin position="257"/>
        <end position="278"/>
    </location>
</feature>
<feature type="transmembrane region" description="Helical" evidence="8">
    <location>
        <begin position="175"/>
        <end position="192"/>
    </location>
</feature>
<evidence type="ECO:0000256" key="7">
    <source>
        <dbReference type="ARBA" id="ARBA00023136"/>
    </source>
</evidence>
<feature type="domain" description="EamA" evidence="9">
    <location>
        <begin position="150"/>
        <end position="274"/>
    </location>
</feature>
<keyword evidence="7 8" id="KW-0472">Membrane</keyword>
<evidence type="ECO:0000256" key="2">
    <source>
        <dbReference type="ARBA" id="ARBA00007362"/>
    </source>
</evidence>
<organism evidence="10 11">
    <name type="scientific">Campylobacter ureolyticus</name>
    <dbReference type="NCBI Taxonomy" id="827"/>
    <lineage>
        <taxon>Bacteria</taxon>
        <taxon>Pseudomonadati</taxon>
        <taxon>Campylobacterota</taxon>
        <taxon>Epsilonproteobacteria</taxon>
        <taxon>Campylobacterales</taxon>
        <taxon>Campylobacteraceae</taxon>
        <taxon>Campylobacter</taxon>
    </lineage>
</organism>
<evidence type="ECO:0000256" key="4">
    <source>
        <dbReference type="ARBA" id="ARBA00022475"/>
    </source>
</evidence>
<evidence type="ECO:0000256" key="3">
    <source>
        <dbReference type="ARBA" id="ARBA00022448"/>
    </source>
</evidence>
<comment type="caution">
    <text evidence="10">The sequence shown here is derived from an EMBL/GenBank/DDBJ whole genome shotgun (WGS) entry which is preliminary data.</text>
</comment>
<dbReference type="AlphaFoldDB" id="A0A2I1NBK5"/>
<dbReference type="InterPro" id="IPR037185">
    <property type="entry name" value="EmrE-like"/>
</dbReference>
<feature type="transmembrane region" description="Helical" evidence="8">
    <location>
        <begin position="100"/>
        <end position="117"/>
    </location>
</feature>
<dbReference type="InterPro" id="IPR004626">
    <property type="entry name" value="RarD"/>
</dbReference>
<dbReference type="Pfam" id="PF00892">
    <property type="entry name" value="EamA"/>
    <property type="match status" value="2"/>
</dbReference>
<keyword evidence="6 8" id="KW-1133">Transmembrane helix</keyword>
<sequence>MKNLGLILGVASFFMWGAFPVYFKYLSHISPFEILANRILWSFIFVFFVLLFCKKLGSLKRYLLDKKLFFKLSICGILVSLNWGIYVYAITINRVLDASLGQFINPLMYMFLGIVFFKEKPSKLEFTAIFLGFLAIMIQVIELGSFPYIACFLSLSFTIYGLLKKKMNIPSLEGLFIETFVVAIISFFYISLTPSNLNFDLTGLLLLGCGIVTLVPMITFNYATLLLKLSTIGFLQYITPICTVIFGVVLFNEHFSIYKFISFGLIWIALIMITYDGYKRRKNV</sequence>
<dbReference type="Proteomes" id="UP000234639">
    <property type="component" value="Unassembled WGS sequence"/>
</dbReference>
<dbReference type="InterPro" id="IPR000620">
    <property type="entry name" value="EamA_dom"/>
</dbReference>
<gene>
    <name evidence="10" type="primary">rarD</name>
    <name evidence="10" type="ORF">CYJ41_02240</name>
</gene>
<evidence type="ECO:0000256" key="5">
    <source>
        <dbReference type="ARBA" id="ARBA00022692"/>
    </source>
</evidence>
<comment type="similarity">
    <text evidence="2">Belongs to the EamA transporter family.</text>
</comment>
<keyword evidence="4" id="KW-1003">Cell membrane</keyword>
<feature type="transmembrane region" description="Helical" evidence="8">
    <location>
        <begin position="147"/>
        <end position="163"/>
    </location>
</feature>
<dbReference type="PANTHER" id="PTHR22911">
    <property type="entry name" value="ACYL-MALONYL CONDENSING ENZYME-RELATED"/>
    <property type="match status" value="1"/>
</dbReference>
<reference evidence="10 11" key="1">
    <citation type="submission" date="2017-12" db="EMBL/GenBank/DDBJ databases">
        <title>Phylogenetic diversity of female urinary microbiome.</title>
        <authorList>
            <person name="Thomas-White K."/>
            <person name="Wolfe A.J."/>
        </authorList>
    </citation>
    <scope>NUCLEOTIDE SEQUENCE [LARGE SCALE GENOMIC DNA]</scope>
    <source>
        <strain evidence="10 11">UMB0112</strain>
    </source>
</reference>
<evidence type="ECO:0000313" key="10">
    <source>
        <dbReference type="EMBL" id="PKZ29732.1"/>
    </source>
</evidence>
<dbReference type="EMBL" id="PKHU01000002">
    <property type="protein sequence ID" value="PKZ29732.1"/>
    <property type="molecule type" value="Genomic_DNA"/>
</dbReference>
<accession>A0A2I1NBK5</accession>
<keyword evidence="3" id="KW-0813">Transport</keyword>
<feature type="transmembrane region" description="Helical" evidence="8">
    <location>
        <begin position="68"/>
        <end position="88"/>
    </location>
</feature>
<proteinExistence type="inferred from homology"/>
<evidence type="ECO:0000256" key="6">
    <source>
        <dbReference type="ARBA" id="ARBA00022989"/>
    </source>
</evidence>
<evidence type="ECO:0000313" key="11">
    <source>
        <dbReference type="Proteomes" id="UP000234639"/>
    </source>
</evidence>
<feature type="transmembrane region" description="Helical" evidence="8">
    <location>
        <begin position="124"/>
        <end position="141"/>
    </location>
</feature>
<comment type="subcellular location">
    <subcellularLocation>
        <location evidence="1">Cell membrane</location>
        <topology evidence="1">Multi-pass membrane protein</topology>
    </subcellularLocation>
</comment>
<dbReference type="GO" id="GO:0005886">
    <property type="term" value="C:plasma membrane"/>
    <property type="evidence" value="ECO:0007669"/>
    <property type="project" value="UniProtKB-SubCell"/>
</dbReference>
<feature type="transmembrane region" description="Helical" evidence="8">
    <location>
        <begin position="39"/>
        <end position="56"/>
    </location>
</feature>